<dbReference type="InterPro" id="IPR001245">
    <property type="entry name" value="Ser-Thr/Tyr_kinase_cat_dom"/>
</dbReference>
<evidence type="ECO:0000256" key="3">
    <source>
        <dbReference type="SAM" id="MobiDB-lite"/>
    </source>
</evidence>
<evidence type="ECO:0000256" key="1">
    <source>
        <dbReference type="ARBA" id="ARBA00022741"/>
    </source>
</evidence>
<accession>A0AAV2H9B4</accession>
<dbReference type="InterPro" id="IPR011009">
    <property type="entry name" value="Kinase-like_dom_sf"/>
</dbReference>
<dbReference type="InterPro" id="IPR050198">
    <property type="entry name" value="Non-receptor_tyrosine_kinases"/>
</dbReference>
<dbReference type="PANTHER" id="PTHR24418">
    <property type="entry name" value="TYROSINE-PROTEIN KINASE"/>
    <property type="match status" value="1"/>
</dbReference>
<dbReference type="GO" id="GO:0005524">
    <property type="term" value="F:ATP binding"/>
    <property type="evidence" value="ECO:0007669"/>
    <property type="project" value="UniProtKB-KW"/>
</dbReference>
<proteinExistence type="predicted"/>
<dbReference type="GO" id="GO:0004672">
    <property type="term" value="F:protein kinase activity"/>
    <property type="evidence" value="ECO:0007669"/>
    <property type="project" value="InterPro"/>
</dbReference>
<protein>
    <recommendedName>
        <fullName evidence="4">Protein kinase domain-containing protein</fullName>
    </recommendedName>
</protein>
<keyword evidence="1" id="KW-0547">Nucleotide-binding</keyword>
<keyword evidence="2" id="KW-0067">ATP-binding</keyword>
<feature type="domain" description="Protein kinase" evidence="4">
    <location>
        <begin position="1"/>
        <end position="264"/>
    </location>
</feature>
<reference evidence="5 6" key="1">
    <citation type="submission" date="2024-04" db="EMBL/GenBank/DDBJ databases">
        <authorList>
            <consortium name="Genoscope - CEA"/>
            <person name="William W."/>
        </authorList>
    </citation>
    <scope>NUCLEOTIDE SEQUENCE [LARGE SCALE GENOMIC DNA]</scope>
</reference>
<gene>
    <name evidence="5" type="ORF">GSLYS_00003905001</name>
</gene>
<dbReference type="SUPFAM" id="SSF56112">
    <property type="entry name" value="Protein kinase-like (PK-like)"/>
    <property type="match status" value="1"/>
</dbReference>
<dbReference type="EMBL" id="CAXITT010000054">
    <property type="protein sequence ID" value="CAL1529750.1"/>
    <property type="molecule type" value="Genomic_DNA"/>
</dbReference>
<feature type="compositionally biased region" description="Polar residues" evidence="3">
    <location>
        <begin position="299"/>
        <end position="319"/>
    </location>
</feature>
<evidence type="ECO:0000313" key="5">
    <source>
        <dbReference type="EMBL" id="CAL1529750.1"/>
    </source>
</evidence>
<dbReference type="AlphaFoldDB" id="A0AAV2H9B4"/>
<sequence length="489" mass="55378">MRNKPKSCTKPTDNLRLSRMGDEYLIKELVDRKFTKELVQQVNNGALDYLLPFLHINTETQTIEIQLPYAKIICLLDLVSQKPNCKIQSLIHKLALMVDRIHKSGFVLGDIRASLIFVNSESEDEMKFHPVSLAFINYVVDKRRPVEFSKPKDPVTLARAAPEVIEYGHYSFASDVYNFAVLIHELYDTPIKADAMHYVNDRLAKLIEGEIKIKELKKPTAMSGKLFQLTRRCLDPDPSERPQVVDLLNFFSIDTAVSRRSQFMDDSSSDVYPRDNETGNSEEENPRPQRSRPNGRPRTPTQQDNNLTNNLSFNLINPSQTDSDCETDLYNQNASCQRTRLFRKKGFYLKSKETSIANRNSYPSRPRSTALKNRISVGTEGHANVTESGDSGAEGCEGGAEGCTFVPAYEDMTDSDKYDDILGNPTPTVRNVLFRTSESVSGIGVDPRVARQGHYDSDSSLDVGHSDYSEINEENQTIPEEEQDVYEMY</sequence>
<evidence type="ECO:0000313" key="6">
    <source>
        <dbReference type="Proteomes" id="UP001497497"/>
    </source>
</evidence>
<keyword evidence="6" id="KW-1185">Reference proteome</keyword>
<comment type="caution">
    <text evidence="5">The sequence shown here is derived from an EMBL/GenBank/DDBJ whole genome shotgun (WGS) entry which is preliminary data.</text>
</comment>
<name>A0AAV2H9B4_LYMST</name>
<dbReference type="Gene3D" id="1.10.510.10">
    <property type="entry name" value="Transferase(Phosphotransferase) domain 1"/>
    <property type="match status" value="1"/>
</dbReference>
<dbReference type="Pfam" id="PF07714">
    <property type="entry name" value="PK_Tyr_Ser-Thr"/>
    <property type="match status" value="1"/>
</dbReference>
<feature type="region of interest" description="Disordered" evidence="3">
    <location>
        <begin position="262"/>
        <end position="319"/>
    </location>
</feature>
<dbReference type="PROSITE" id="PS50011">
    <property type="entry name" value="PROTEIN_KINASE_DOM"/>
    <property type="match status" value="1"/>
</dbReference>
<organism evidence="5 6">
    <name type="scientific">Lymnaea stagnalis</name>
    <name type="common">Great pond snail</name>
    <name type="synonym">Helix stagnalis</name>
    <dbReference type="NCBI Taxonomy" id="6523"/>
    <lineage>
        <taxon>Eukaryota</taxon>
        <taxon>Metazoa</taxon>
        <taxon>Spiralia</taxon>
        <taxon>Lophotrochozoa</taxon>
        <taxon>Mollusca</taxon>
        <taxon>Gastropoda</taxon>
        <taxon>Heterobranchia</taxon>
        <taxon>Euthyneura</taxon>
        <taxon>Panpulmonata</taxon>
        <taxon>Hygrophila</taxon>
        <taxon>Lymnaeoidea</taxon>
        <taxon>Lymnaeidae</taxon>
        <taxon>Lymnaea</taxon>
    </lineage>
</organism>
<dbReference type="Proteomes" id="UP001497497">
    <property type="component" value="Unassembled WGS sequence"/>
</dbReference>
<evidence type="ECO:0000256" key="2">
    <source>
        <dbReference type="ARBA" id="ARBA00022840"/>
    </source>
</evidence>
<evidence type="ECO:0000259" key="4">
    <source>
        <dbReference type="PROSITE" id="PS50011"/>
    </source>
</evidence>
<dbReference type="InterPro" id="IPR000719">
    <property type="entry name" value="Prot_kinase_dom"/>
</dbReference>